<evidence type="ECO:0000256" key="1">
    <source>
        <dbReference type="SAM" id="MobiDB-lite"/>
    </source>
</evidence>
<dbReference type="RefSeq" id="WP_035553587.1">
    <property type="nucleotide sequence ID" value="NZ_AWFH01000045.1"/>
</dbReference>
<dbReference type="PATRIC" id="fig|1280948.3.peg.2625"/>
<dbReference type="Proteomes" id="UP000024547">
    <property type="component" value="Unassembled WGS sequence"/>
</dbReference>
<accession>A0A059DYT9</accession>
<sequence length="213" mass="22223">MRHLLLFAAPLALVACGSEVSQTGGDTMPAPSPIASSDKEKPETKQPERQVTQAAGSWADADATSGERLEFVSEDGETVLVSLTCQKPDAFAGEGAANALVMRRVYSDDEAPNQIGLLTSAGNAAIPAQLDEDAGEVSGVFDTRSQAARALANGAGDLRLVVAQSEYVVPTDERIEALIESCRPPIETSLEAEDASDAEDAEMEESEDPATGS</sequence>
<feature type="compositionally biased region" description="Basic and acidic residues" evidence="1">
    <location>
        <begin position="37"/>
        <end position="48"/>
    </location>
</feature>
<dbReference type="AlphaFoldDB" id="A0A059DYT9"/>
<evidence type="ECO:0000313" key="2">
    <source>
        <dbReference type="EMBL" id="KCZ59124.1"/>
    </source>
</evidence>
<comment type="caution">
    <text evidence="2">The sequence shown here is derived from an EMBL/GenBank/DDBJ whole genome shotgun (WGS) entry which is preliminary data.</text>
</comment>
<dbReference type="EMBL" id="AWFH01000045">
    <property type="protein sequence ID" value="KCZ59124.1"/>
    <property type="molecule type" value="Genomic_DNA"/>
</dbReference>
<proteinExistence type="predicted"/>
<feature type="compositionally biased region" description="Acidic residues" evidence="1">
    <location>
        <begin position="190"/>
        <end position="213"/>
    </location>
</feature>
<dbReference type="GeneID" id="92500813"/>
<evidence type="ECO:0000313" key="3">
    <source>
        <dbReference type="Proteomes" id="UP000024547"/>
    </source>
</evidence>
<dbReference type="eggNOG" id="ENOG5032HZ7">
    <property type="taxonomic scope" value="Bacteria"/>
</dbReference>
<keyword evidence="3" id="KW-1185">Reference proteome</keyword>
<dbReference type="PROSITE" id="PS51257">
    <property type="entry name" value="PROKAR_LIPOPROTEIN"/>
    <property type="match status" value="1"/>
</dbReference>
<name>A0A059DYT9_9PROT</name>
<feature type="region of interest" description="Disordered" evidence="1">
    <location>
        <begin position="184"/>
        <end position="213"/>
    </location>
</feature>
<feature type="region of interest" description="Disordered" evidence="1">
    <location>
        <begin position="20"/>
        <end position="63"/>
    </location>
</feature>
<evidence type="ECO:0008006" key="4">
    <source>
        <dbReference type="Google" id="ProtNLM"/>
    </source>
</evidence>
<gene>
    <name evidence="2" type="ORF">HY36_07545</name>
</gene>
<protein>
    <recommendedName>
        <fullName evidence="4">Lipoprotein</fullName>
    </recommendedName>
</protein>
<dbReference type="OrthoDB" id="7619954at2"/>
<organism evidence="2 3">
    <name type="scientific">Hyphomonas atlantica</name>
    <dbReference type="NCBI Taxonomy" id="1280948"/>
    <lineage>
        <taxon>Bacteria</taxon>
        <taxon>Pseudomonadati</taxon>
        <taxon>Pseudomonadota</taxon>
        <taxon>Alphaproteobacteria</taxon>
        <taxon>Hyphomonadales</taxon>
        <taxon>Hyphomonadaceae</taxon>
        <taxon>Hyphomonas</taxon>
    </lineage>
</organism>
<reference evidence="2 3" key="1">
    <citation type="journal article" date="2014" name="Antonie Van Leeuwenhoek">
        <title>Hyphomonas beringensis sp. nov. and Hyphomonas chukchiensis sp. nov., isolated from surface seawater of the Bering Sea and Chukchi Sea.</title>
        <authorList>
            <person name="Li C."/>
            <person name="Lai Q."/>
            <person name="Li G."/>
            <person name="Dong C."/>
            <person name="Wang J."/>
            <person name="Liao Y."/>
            <person name="Shao Z."/>
        </authorList>
    </citation>
    <scope>NUCLEOTIDE SEQUENCE [LARGE SCALE GENOMIC DNA]</scope>
    <source>
        <strain evidence="2 3">22II1-22F38</strain>
    </source>
</reference>